<evidence type="ECO:0000313" key="2">
    <source>
        <dbReference type="EMBL" id="MDQ1118942.1"/>
    </source>
</evidence>
<protein>
    <recommendedName>
        <fullName evidence="4">D-xylose transport system permease protein</fullName>
    </recommendedName>
</protein>
<evidence type="ECO:0000313" key="3">
    <source>
        <dbReference type="Proteomes" id="UP001234354"/>
    </source>
</evidence>
<dbReference type="EMBL" id="JAUTBB010000001">
    <property type="protein sequence ID" value="MDQ1118942.1"/>
    <property type="molecule type" value="Genomic_DNA"/>
</dbReference>
<feature type="transmembrane region" description="Helical" evidence="1">
    <location>
        <begin position="117"/>
        <end position="135"/>
    </location>
</feature>
<dbReference type="Proteomes" id="UP001234354">
    <property type="component" value="Unassembled WGS sequence"/>
</dbReference>
<gene>
    <name evidence="2" type="ORF">QE383_001250</name>
</gene>
<evidence type="ECO:0008006" key="4">
    <source>
        <dbReference type="Google" id="ProtNLM"/>
    </source>
</evidence>
<feature type="transmembrane region" description="Helical" evidence="1">
    <location>
        <begin position="213"/>
        <end position="230"/>
    </location>
</feature>
<proteinExistence type="predicted"/>
<feature type="transmembrane region" description="Helical" evidence="1">
    <location>
        <begin position="184"/>
        <end position="206"/>
    </location>
</feature>
<comment type="caution">
    <text evidence="2">The sequence shown here is derived from an EMBL/GenBank/DDBJ whole genome shotgun (WGS) entry which is preliminary data.</text>
</comment>
<keyword evidence="1" id="KW-0472">Membrane</keyword>
<organism evidence="2 3">
    <name type="scientific">Pseudoxanthomonas winnipegensis</name>
    <dbReference type="NCBI Taxonomy" id="2480810"/>
    <lineage>
        <taxon>Bacteria</taxon>
        <taxon>Pseudomonadati</taxon>
        <taxon>Pseudomonadota</taxon>
        <taxon>Gammaproteobacteria</taxon>
        <taxon>Lysobacterales</taxon>
        <taxon>Lysobacteraceae</taxon>
        <taxon>Pseudoxanthomonas</taxon>
    </lineage>
</organism>
<sequence>MRRLGMLLLILWIHLGDLLVAWLYAGGALPQATWLRPLRDATILGLAVVCLLTARMPRALLLLVLVFGALAAAYAPLGYAHGLPAGIVLGSFGVVLVPMLFLLAGYGGMPQPQDLHAATRALVWLGVASALFGVWDVTHTDFWVNQVRLPDYLQQVKGVQPQDTDPQTALPWNFFGGADYARRAGGLLAAPLAQGQFLVTAALAALALWQRRWPWRAALACAGLFVAIWMSGTRGAMLAGVVAMLGYLLTARGLVRSTPARLALAGLALLAIVAASYGIVLTSVNFRDGSTIGHWSALQHNLADLDQVVLFGGGLGRQGAVAARQGLTDLGGGEGAIFSIAYQMGVPAALLFLGFIGWCLRSLWRAYRQDDDRLALTTFWLLCGMATTLVSSDNALTVSGAGGFWLLLGGVLRQCRTHAGPVRARSAGLRRLPSGPAEA</sequence>
<evidence type="ECO:0000256" key="1">
    <source>
        <dbReference type="SAM" id="Phobius"/>
    </source>
</evidence>
<name>A0AAW8GAN0_9GAMM</name>
<feature type="transmembrane region" description="Helical" evidence="1">
    <location>
        <begin position="236"/>
        <end position="255"/>
    </location>
</feature>
<feature type="transmembrane region" description="Helical" evidence="1">
    <location>
        <begin position="396"/>
        <end position="415"/>
    </location>
</feature>
<keyword evidence="1" id="KW-1133">Transmembrane helix</keyword>
<feature type="transmembrane region" description="Helical" evidence="1">
    <location>
        <begin position="372"/>
        <end position="390"/>
    </location>
</feature>
<dbReference type="AlphaFoldDB" id="A0AAW8GAN0"/>
<keyword evidence="1" id="KW-0812">Transmembrane</keyword>
<reference evidence="2" key="1">
    <citation type="submission" date="2023-07" db="EMBL/GenBank/DDBJ databases">
        <title>Functional and genomic diversity of the sorghum phyllosphere microbiome.</title>
        <authorList>
            <person name="Shade A."/>
        </authorList>
    </citation>
    <scope>NUCLEOTIDE SEQUENCE</scope>
    <source>
        <strain evidence="2">SORGH_AS_0908</strain>
    </source>
</reference>
<feature type="transmembrane region" description="Helical" evidence="1">
    <location>
        <begin position="340"/>
        <end position="360"/>
    </location>
</feature>
<feature type="transmembrane region" description="Helical" evidence="1">
    <location>
        <begin position="59"/>
        <end position="77"/>
    </location>
</feature>
<feature type="transmembrane region" description="Helical" evidence="1">
    <location>
        <begin position="83"/>
        <end position="105"/>
    </location>
</feature>
<accession>A0AAW8GAN0</accession>
<feature type="transmembrane region" description="Helical" evidence="1">
    <location>
        <begin position="262"/>
        <end position="280"/>
    </location>
</feature>
<feature type="transmembrane region" description="Helical" evidence="1">
    <location>
        <begin position="37"/>
        <end position="54"/>
    </location>
</feature>
<feature type="transmembrane region" description="Helical" evidence="1">
    <location>
        <begin position="7"/>
        <end position="25"/>
    </location>
</feature>